<dbReference type="RefSeq" id="WP_008300065.1">
    <property type="nucleotide sequence ID" value="NZ_AOFT01000011.1"/>
</dbReference>
<evidence type="ECO:0000313" key="3">
    <source>
        <dbReference type="Proteomes" id="UP000011919"/>
    </source>
</evidence>
<dbReference type="Pfam" id="PF13091">
    <property type="entry name" value="PLDc_2"/>
    <property type="match status" value="1"/>
</dbReference>
<dbReference type="PROSITE" id="PS50035">
    <property type="entry name" value="PLD"/>
    <property type="match status" value="1"/>
</dbReference>
<dbReference type="eggNOG" id="COG1502">
    <property type="taxonomic scope" value="Bacteria"/>
</dbReference>
<keyword evidence="3" id="KW-1185">Reference proteome</keyword>
<dbReference type="SMART" id="SM00155">
    <property type="entry name" value="PLDc"/>
    <property type="match status" value="1"/>
</dbReference>
<accession>M7P5J3</accession>
<dbReference type="GO" id="GO:0006793">
    <property type="term" value="P:phosphorus metabolic process"/>
    <property type="evidence" value="ECO:0007669"/>
    <property type="project" value="UniProtKB-ARBA"/>
</dbReference>
<proteinExistence type="predicted"/>
<dbReference type="InterPro" id="IPR001736">
    <property type="entry name" value="PLipase_D/transphosphatidylase"/>
</dbReference>
<dbReference type="SUPFAM" id="SSF56024">
    <property type="entry name" value="Phospholipase D/nuclease"/>
    <property type="match status" value="1"/>
</dbReference>
<evidence type="ECO:0000259" key="1">
    <source>
        <dbReference type="PROSITE" id="PS50035"/>
    </source>
</evidence>
<sequence>MTWRTFLKNPGVSISEKSYLLYHKGDNLISEIFTPEHILEEATFLYISTYNFNFEDKGYYPSQIPTMHQFLINAANSGIDVRLIYQIQTNNKNAKPSEEFQQLITVLNLPNNHVKCILTDKIAYIGSANFSFGSNNNHECGLLFWDEEQILKYKENVFFDKLSMESRLVIDAPTLDIVSLRQLEQQLKKIYHQYIQNKDKLCQEQYNEEFLTIHYIVKELSMSSRFYRRFRLFYHSDYDWKGTYHEICDGEWQGFEQSLVHLLEWIPGAINLLKAMYEKNGAISFQRIT</sequence>
<dbReference type="EMBL" id="AOFT01000011">
    <property type="protein sequence ID" value="EMR05789.1"/>
    <property type="molecule type" value="Genomic_DNA"/>
</dbReference>
<dbReference type="Gene3D" id="3.30.870.10">
    <property type="entry name" value="Endonuclease Chain A"/>
    <property type="match status" value="1"/>
</dbReference>
<protein>
    <recommendedName>
        <fullName evidence="1">PLD phosphodiesterase domain-containing protein</fullName>
    </recommendedName>
</protein>
<dbReference type="AlphaFoldDB" id="M7P5J3"/>
<comment type="caution">
    <text evidence="2">The sequence shown here is derived from an EMBL/GenBank/DDBJ whole genome shotgun (WGS) entry which is preliminary data.</text>
</comment>
<evidence type="ECO:0000313" key="2">
    <source>
        <dbReference type="EMBL" id="EMR05789.1"/>
    </source>
</evidence>
<dbReference type="InterPro" id="IPR025202">
    <property type="entry name" value="PLD-like_dom"/>
</dbReference>
<feature type="domain" description="PLD phosphodiesterase" evidence="1">
    <location>
        <begin position="108"/>
        <end position="134"/>
    </location>
</feature>
<gene>
    <name evidence="2" type="ORF">C772_02277</name>
</gene>
<reference evidence="2 3" key="1">
    <citation type="journal article" date="2013" name="Genome Announc.">
        <title>Draft Genome Sequence of Bhargavaea cecembensis Strain DSE10T, Isolated from a Deep-Sea Sediment Sample Collected at a Depth of 5,904 m from the Chagos-Laccadive Ridge System in the Indian Ocean.</title>
        <authorList>
            <person name="Shivaji S."/>
            <person name="Ara S."/>
            <person name="Begum Z."/>
            <person name="Ruth M."/>
            <person name="Singh A."/>
            <person name="Kumar Pinnaka A."/>
        </authorList>
    </citation>
    <scope>NUCLEOTIDE SEQUENCE [LARGE SCALE GENOMIC DNA]</scope>
    <source>
        <strain evidence="2 3">DSE10</strain>
    </source>
</reference>
<dbReference type="GO" id="GO:0003824">
    <property type="term" value="F:catalytic activity"/>
    <property type="evidence" value="ECO:0007669"/>
    <property type="project" value="InterPro"/>
</dbReference>
<dbReference type="Proteomes" id="UP000011919">
    <property type="component" value="Unassembled WGS sequence"/>
</dbReference>
<name>M7P5J3_9BACL</name>
<organism evidence="2 3">
    <name type="scientific">Bhargavaea cecembensis DSE10</name>
    <dbReference type="NCBI Taxonomy" id="1235279"/>
    <lineage>
        <taxon>Bacteria</taxon>
        <taxon>Bacillati</taxon>
        <taxon>Bacillota</taxon>
        <taxon>Bacilli</taxon>
        <taxon>Bacillales</taxon>
        <taxon>Caryophanaceae</taxon>
        <taxon>Bhargavaea</taxon>
    </lineage>
</organism>